<feature type="region of interest" description="Disordered" evidence="11">
    <location>
        <begin position="471"/>
        <end position="504"/>
    </location>
</feature>
<dbReference type="InterPro" id="IPR001699">
    <property type="entry name" value="TF_T-box"/>
</dbReference>
<evidence type="ECO:0000259" key="13">
    <source>
        <dbReference type="PROSITE" id="PS50252"/>
    </source>
</evidence>
<dbReference type="FunFam" id="2.60.40.820:FF:000003">
    <property type="entry name" value="T-box transcription factor TBX3"/>
    <property type="match status" value="1"/>
</dbReference>
<evidence type="ECO:0000256" key="8">
    <source>
        <dbReference type="ARBA" id="ARBA00023163"/>
    </source>
</evidence>
<keyword evidence="9 10" id="KW-0539">Nucleus</keyword>
<dbReference type="GO" id="GO:0000981">
    <property type="term" value="F:DNA-binding transcription factor activity, RNA polymerase II-specific"/>
    <property type="evidence" value="ECO:0007669"/>
    <property type="project" value="TreeGrafter"/>
</dbReference>
<protein>
    <recommendedName>
        <fullName evidence="13">T-box domain-containing protein</fullName>
    </recommendedName>
</protein>
<dbReference type="InterPro" id="IPR008967">
    <property type="entry name" value="p53-like_TF_DNA-bd_sf"/>
</dbReference>
<dbReference type="EMBL" id="JAHHUM010002413">
    <property type="protein sequence ID" value="KAK5603698.1"/>
    <property type="molecule type" value="Genomic_DNA"/>
</dbReference>
<keyword evidence="5" id="KW-0805">Transcription regulation</keyword>
<dbReference type="Gene3D" id="2.60.40.820">
    <property type="entry name" value="Transcription factor, T-box"/>
    <property type="match status" value="1"/>
</dbReference>
<dbReference type="Pfam" id="PF05154">
    <property type="entry name" value="TM2"/>
    <property type="match status" value="1"/>
</dbReference>
<keyword evidence="6 10" id="KW-0238">DNA-binding</keyword>
<sequence length="675" mass="75673">MRSFCITEVPRTYSSGVGTLLAEPPMFLASTLTSRRLSYPEPGQSLACCWPPEILDSADTAEEEPGVYLEAADLWKQFHRYGTEMVITKSGRRMFPPLRARCTGMNRKAKYILLMDVVAADDCRYKFHNSCWMVAGKADPEMPKRMYIHPDSPATGEQWMSKVVSFHKLKLTNNISDKYGFTILNSMHKYQPRFHIVKANDILKLPCSTFRTYVFAETQFIAVTAYQNDKITQLKIDNNPFAKGFRDTGNQRREKRKLQQSEKRSQEADRKCAPISDLSARGFGDTKSSDVHASDKSFNCGECPEPKLFRTYLEDRPDVSFTAETRQAAAWSPNETSHHKENSISDRTCHTQVSGKVQEGTLSSNFAPNCVYSSDLNQHLWNINPSCHLFNLTQVNSWYRCATDRAVKCGLRQAVPVRTPLSVTPKQHAGLQDVMNFSPYGGFLLYPYSCTCPAPVQHQVPITQSRLDFSSAPRGIHSQNSSTTAPTAASASSPTHGASSLPISEQPELLKYEVPAENNTELYEYRPPSPVVLCSHLPEEFIYCQDPVDHAGNYSAFQEMGHGCVGWGGQTKKEVNHTQVICTALDDIECAGPREFLRGDVPCIKYTGHYFITTLLYSFFLGCFGVDRFCLGHTGTAVGKLLTLGGLGIWWFVDLILLITGGLMPSDYSNWCTYY</sequence>
<evidence type="ECO:0000256" key="2">
    <source>
        <dbReference type="ARBA" id="ARBA00004141"/>
    </source>
</evidence>
<gene>
    <name evidence="14" type="ORF">CRENBAI_002301</name>
</gene>
<dbReference type="PROSITE" id="PS01283">
    <property type="entry name" value="TBOX_1"/>
    <property type="match status" value="1"/>
</dbReference>
<evidence type="ECO:0000256" key="9">
    <source>
        <dbReference type="ARBA" id="ARBA00023242"/>
    </source>
</evidence>
<dbReference type="SUPFAM" id="SSF49417">
    <property type="entry name" value="p53-like transcription factors"/>
    <property type="match status" value="1"/>
</dbReference>
<feature type="region of interest" description="Disordered" evidence="11">
    <location>
        <begin position="327"/>
        <end position="348"/>
    </location>
</feature>
<keyword evidence="3 12" id="KW-0812">Transmembrane</keyword>
<dbReference type="InterPro" id="IPR036960">
    <property type="entry name" value="T-box_sf"/>
</dbReference>
<dbReference type="Pfam" id="PF00907">
    <property type="entry name" value="T-box"/>
    <property type="match status" value="1"/>
</dbReference>
<feature type="domain" description="T-box" evidence="13">
    <location>
        <begin position="69"/>
        <end position="247"/>
    </location>
</feature>
<dbReference type="PANTHER" id="PTHR11267:SF181">
    <property type="entry name" value="OPTOMOTOR-BLIND PROTEIN"/>
    <property type="match status" value="1"/>
</dbReference>
<dbReference type="InterPro" id="IPR007829">
    <property type="entry name" value="TM2"/>
</dbReference>
<evidence type="ECO:0000256" key="3">
    <source>
        <dbReference type="ARBA" id="ARBA00022692"/>
    </source>
</evidence>
<accession>A0AAV9R1Q1</accession>
<feature type="transmembrane region" description="Helical" evidence="12">
    <location>
        <begin position="610"/>
        <end position="629"/>
    </location>
</feature>
<keyword evidence="15" id="KW-1185">Reference proteome</keyword>
<keyword evidence="8" id="KW-0804">Transcription</keyword>
<evidence type="ECO:0000256" key="10">
    <source>
        <dbReference type="PROSITE-ProRule" id="PRU00201"/>
    </source>
</evidence>
<evidence type="ECO:0000256" key="7">
    <source>
        <dbReference type="ARBA" id="ARBA00023136"/>
    </source>
</evidence>
<evidence type="ECO:0000256" key="12">
    <source>
        <dbReference type="SAM" id="Phobius"/>
    </source>
</evidence>
<dbReference type="GO" id="GO:0001708">
    <property type="term" value="P:cell fate specification"/>
    <property type="evidence" value="ECO:0007669"/>
    <property type="project" value="TreeGrafter"/>
</dbReference>
<evidence type="ECO:0000256" key="1">
    <source>
        <dbReference type="ARBA" id="ARBA00004123"/>
    </source>
</evidence>
<feature type="region of interest" description="Disordered" evidence="11">
    <location>
        <begin position="242"/>
        <end position="271"/>
    </location>
</feature>
<dbReference type="PROSITE" id="PS50252">
    <property type="entry name" value="TBOX_3"/>
    <property type="match status" value="1"/>
</dbReference>
<dbReference type="CDD" id="cd20188">
    <property type="entry name" value="T-box_TBX2_3-like"/>
    <property type="match status" value="1"/>
</dbReference>
<keyword evidence="7 12" id="KW-0472">Membrane</keyword>
<dbReference type="InterPro" id="IPR018186">
    <property type="entry name" value="TF_T-box_CS"/>
</dbReference>
<dbReference type="PROSITE" id="PS01264">
    <property type="entry name" value="TBOX_2"/>
    <property type="match status" value="1"/>
</dbReference>
<feature type="compositionally biased region" description="Low complexity" evidence="11">
    <location>
        <begin position="481"/>
        <end position="500"/>
    </location>
</feature>
<dbReference type="Proteomes" id="UP001311232">
    <property type="component" value="Unassembled WGS sequence"/>
</dbReference>
<organism evidence="14 15">
    <name type="scientific">Crenichthys baileyi</name>
    <name type="common">White River springfish</name>
    <dbReference type="NCBI Taxonomy" id="28760"/>
    <lineage>
        <taxon>Eukaryota</taxon>
        <taxon>Metazoa</taxon>
        <taxon>Chordata</taxon>
        <taxon>Craniata</taxon>
        <taxon>Vertebrata</taxon>
        <taxon>Euteleostomi</taxon>
        <taxon>Actinopterygii</taxon>
        <taxon>Neopterygii</taxon>
        <taxon>Teleostei</taxon>
        <taxon>Neoteleostei</taxon>
        <taxon>Acanthomorphata</taxon>
        <taxon>Ovalentaria</taxon>
        <taxon>Atherinomorphae</taxon>
        <taxon>Cyprinodontiformes</taxon>
        <taxon>Goodeidae</taxon>
        <taxon>Crenichthys</taxon>
    </lineage>
</organism>
<proteinExistence type="predicted"/>
<feature type="compositionally biased region" description="Basic and acidic residues" evidence="11">
    <location>
        <begin position="336"/>
        <end position="348"/>
    </location>
</feature>
<dbReference type="AlphaFoldDB" id="A0AAV9R1Q1"/>
<feature type="transmembrane region" description="Helical" evidence="12">
    <location>
        <begin position="641"/>
        <end position="664"/>
    </location>
</feature>
<dbReference type="GO" id="GO:0005634">
    <property type="term" value="C:nucleus"/>
    <property type="evidence" value="ECO:0007669"/>
    <property type="project" value="UniProtKB-SubCell"/>
</dbReference>
<dbReference type="GO" id="GO:0000785">
    <property type="term" value="C:chromatin"/>
    <property type="evidence" value="ECO:0007669"/>
    <property type="project" value="TreeGrafter"/>
</dbReference>
<name>A0AAV9R1Q1_9TELE</name>
<feature type="compositionally biased region" description="Basic and acidic residues" evidence="11">
    <location>
        <begin position="244"/>
        <end position="271"/>
    </location>
</feature>
<dbReference type="GO" id="GO:0045893">
    <property type="term" value="P:positive regulation of DNA-templated transcription"/>
    <property type="evidence" value="ECO:0007669"/>
    <property type="project" value="InterPro"/>
</dbReference>
<dbReference type="GO" id="GO:0016020">
    <property type="term" value="C:membrane"/>
    <property type="evidence" value="ECO:0007669"/>
    <property type="project" value="UniProtKB-SubCell"/>
</dbReference>
<evidence type="ECO:0000313" key="15">
    <source>
        <dbReference type="Proteomes" id="UP001311232"/>
    </source>
</evidence>
<keyword evidence="4 12" id="KW-1133">Transmembrane helix</keyword>
<comment type="caution">
    <text evidence="14">The sequence shown here is derived from an EMBL/GenBank/DDBJ whole genome shotgun (WGS) entry which is preliminary data.</text>
</comment>
<dbReference type="PANTHER" id="PTHR11267">
    <property type="entry name" value="T-BOX PROTEIN-RELATED"/>
    <property type="match status" value="1"/>
</dbReference>
<comment type="caution">
    <text evidence="10">Lacks conserved residue(s) required for the propagation of feature annotation.</text>
</comment>
<evidence type="ECO:0000256" key="11">
    <source>
        <dbReference type="SAM" id="MobiDB-lite"/>
    </source>
</evidence>
<comment type="subcellular location">
    <subcellularLocation>
        <location evidence="2">Membrane</location>
        <topology evidence="2">Multi-pass membrane protein</topology>
    </subcellularLocation>
    <subcellularLocation>
        <location evidence="1 10">Nucleus</location>
    </subcellularLocation>
</comment>
<evidence type="ECO:0000313" key="14">
    <source>
        <dbReference type="EMBL" id="KAK5603698.1"/>
    </source>
</evidence>
<evidence type="ECO:0000256" key="6">
    <source>
        <dbReference type="ARBA" id="ARBA00023125"/>
    </source>
</evidence>
<dbReference type="GO" id="GO:0000978">
    <property type="term" value="F:RNA polymerase II cis-regulatory region sequence-specific DNA binding"/>
    <property type="evidence" value="ECO:0007669"/>
    <property type="project" value="InterPro"/>
</dbReference>
<dbReference type="SMART" id="SM00425">
    <property type="entry name" value="TBOX"/>
    <property type="match status" value="1"/>
</dbReference>
<evidence type="ECO:0000256" key="5">
    <source>
        <dbReference type="ARBA" id="ARBA00023015"/>
    </source>
</evidence>
<reference evidence="14 15" key="1">
    <citation type="submission" date="2021-06" db="EMBL/GenBank/DDBJ databases">
        <authorList>
            <person name="Palmer J.M."/>
        </authorList>
    </citation>
    <scope>NUCLEOTIDE SEQUENCE [LARGE SCALE GENOMIC DNA]</scope>
    <source>
        <strain evidence="14 15">MEX-2019</strain>
        <tissue evidence="14">Muscle</tissue>
    </source>
</reference>
<dbReference type="PRINTS" id="PR00937">
    <property type="entry name" value="TBOX"/>
</dbReference>
<dbReference type="InterPro" id="IPR046360">
    <property type="entry name" value="T-box_DNA-bd"/>
</dbReference>
<evidence type="ECO:0000256" key="4">
    <source>
        <dbReference type="ARBA" id="ARBA00022989"/>
    </source>
</evidence>